<keyword evidence="1" id="KW-0695">RNA-directed DNA polymerase</keyword>
<organism evidence="1 2">
    <name type="scientific">Gossypium australe</name>
    <dbReference type="NCBI Taxonomy" id="47621"/>
    <lineage>
        <taxon>Eukaryota</taxon>
        <taxon>Viridiplantae</taxon>
        <taxon>Streptophyta</taxon>
        <taxon>Embryophyta</taxon>
        <taxon>Tracheophyta</taxon>
        <taxon>Spermatophyta</taxon>
        <taxon>Magnoliopsida</taxon>
        <taxon>eudicotyledons</taxon>
        <taxon>Gunneridae</taxon>
        <taxon>Pentapetalae</taxon>
        <taxon>rosids</taxon>
        <taxon>malvids</taxon>
        <taxon>Malvales</taxon>
        <taxon>Malvaceae</taxon>
        <taxon>Malvoideae</taxon>
        <taxon>Gossypium</taxon>
    </lineage>
</organism>
<proteinExistence type="predicted"/>
<sequence length="305" mass="34974">MSKGYGRVEWNFIAAIMKRIDFNSGWVESLMKCISTVSYSVVFNGHIGENFQPRKGLRQGNLLRGVKASRSGPQCVNYDKSTVFFSTNTQEGGKAVIYRVLGVRSSNNPERYLGLPNMVGRKKKMSFQILKDRMKQRIDSWSVRHLSQGGKEVFIKAIPTYTMACFLIPKSLYVELEGIMAMYWWQKNRDKKGIHWCTWKDLCSLKEDGGLGFRNLDKFNIALLAKQGWRLVNFPNSLLSRVLKAKYPNSDFINAELGNSPSLTWKSVWAAKGILEKGLCWRIGTEDRIFVWDDLWISGSENDRL</sequence>
<comment type="caution">
    <text evidence="1">The sequence shown here is derived from an EMBL/GenBank/DDBJ whole genome shotgun (WGS) entry which is preliminary data.</text>
</comment>
<keyword evidence="1" id="KW-0548">Nucleotidyltransferase</keyword>
<dbReference type="PANTHER" id="PTHR33116:SF86">
    <property type="entry name" value="REVERSE TRANSCRIPTASE DOMAIN-CONTAINING PROTEIN"/>
    <property type="match status" value="1"/>
</dbReference>
<protein>
    <submittedName>
        <fullName evidence="1">Reverse transcriptase</fullName>
    </submittedName>
</protein>
<keyword evidence="2" id="KW-1185">Reference proteome</keyword>
<dbReference type="OrthoDB" id="1734132at2759"/>
<keyword evidence="1" id="KW-0808">Transferase</keyword>
<accession>A0A5B6X2N8</accession>
<dbReference type="EMBL" id="SMMG02000001">
    <property type="protein sequence ID" value="KAA3487167.1"/>
    <property type="molecule type" value="Genomic_DNA"/>
</dbReference>
<evidence type="ECO:0000313" key="2">
    <source>
        <dbReference type="Proteomes" id="UP000325315"/>
    </source>
</evidence>
<evidence type="ECO:0000313" key="1">
    <source>
        <dbReference type="EMBL" id="KAA3487167.1"/>
    </source>
</evidence>
<dbReference type="PANTHER" id="PTHR33116">
    <property type="entry name" value="REVERSE TRANSCRIPTASE ZINC-BINDING DOMAIN-CONTAINING PROTEIN-RELATED-RELATED"/>
    <property type="match status" value="1"/>
</dbReference>
<dbReference type="Proteomes" id="UP000325315">
    <property type="component" value="Unassembled WGS sequence"/>
</dbReference>
<dbReference type="GO" id="GO:0003964">
    <property type="term" value="F:RNA-directed DNA polymerase activity"/>
    <property type="evidence" value="ECO:0007669"/>
    <property type="project" value="UniProtKB-KW"/>
</dbReference>
<gene>
    <name evidence="1" type="ORF">EPI10_031010</name>
</gene>
<dbReference type="AlphaFoldDB" id="A0A5B6X2N8"/>
<name>A0A5B6X2N8_9ROSI</name>
<reference evidence="2" key="1">
    <citation type="journal article" date="2019" name="Plant Biotechnol. J.">
        <title>Genome sequencing of the Australian wild diploid species Gossypium australe highlights disease resistance and delayed gland morphogenesis.</title>
        <authorList>
            <person name="Cai Y."/>
            <person name="Cai X."/>
            <person name="Wang Q."/>
            <person name="Wang P."/>
            <person name="Zhang Y."/>
            <person name="Cai C."/>
            <person name="Xu Y."/>
            <person name="Wang K."/>
            <person name="Zhou Z."/>
            <person name="Wang C."/>
            <person name="Geng S."/>
            <person name="Li B."/>
            <person name="Dong Q."/>
            <person name="Hou Y."/>
            <person name="Wang H."/>
            <person name="Ai P."/>
            <person name="Liu Z."/>
            <person name="Yi F."/>
            <person name="Sun M."/>
            <person name="An G."/>
            <person name="Cheng J."/>
            <person name="Zhang Y."/>
            <person name="Shi Q."/>
            <person name="Xie Y."/>
            <person name="Shi X."/>
            <person name="Chang Y."/>
            <person name="Huang F."/>
            <person name="Chen Y."/>
            <person name="Hong S."/>
            <person name="Mi L."/>
            <person name="Sun Q."/>
            <person name="Zhang L."/>
            <person name="Zhou B."/>
            <person name="Peng R."/>
            <person name="Zhang X."/>
            <person name="Liu F."/>
        </authorList>
    </citation>
    <scope>NUCLEOTIDE SEQUENCE [LARGE SCALE GENOMIC DNA]</scope>
    <source>
        <strain evidence="2">cv. PA1801</strain>
    </source>
</reference>